<dbReference type="GO" id="GO:0039666">
    <property type="term" value="P:virion attachment to host cell pilus"/>
    <property type="evidence" value="ECO:0007669"/>
    <property type="project" value="UniProtKB-KW"/>
</dbReference>
<keyword evidence="1" id="KW-1175">Viral attachment to host cell pilus</keyword>
<evidence type="ECO:0000256" key="1">
    <source>
        <dbReference type="ARBA" id="ARBA00023104"/>
    </source>
</evidence>
<evidence type="ECO:0000256" key="2">
    <source>
        <dbReference type="ARBA" id="ARBA00035110"/>
    </source>
</evidence>
<name>A0A1L3KI00_9VIRU</name>
<keyword evidence="1" id="KW-0946">Virion</keyword>
<keyword evidence="1" id="KW-1160">Virus entry into host cell</keyword>
<dbReference type="EMBL" id="KX883464">
    <property type="protein sequence ID" value="APG76983.1"/>
    <property type="molecule type" value="Genomic_RNA"/>
</dbReference>
<dbReference type="InterPro" id="IPR005563">
    <property type="entry name" value="A_protein"/>
</dbReference>
<sequence length="424" mass="47300">MQAAGSLISSLPTKEGAMAILTTYDTVTDLYRQMYFADGTEGRRFEYRDKVLPQYRRILKNHGSLISGTSFRRPTAYENSRRFENTLGVCQFATEYTPREGDPYTICDGRYFVGSAIASHTLETALIRACNERYDSVINRNLNNLMTSDLNLGLMAAGAKQSFVMVANAATGVRKLWKNLKRGNLQGAAKAVGLKPSKWTNVPRDASDRYLEFIFGWQQLLSDAYSSVTEYNIIQDGPPPLLTARTHESFTLEEINASRDFRMGLYGPNVRLNSKATGKVKILSRFDTQISSWNTVIANRLGLLNPALIAWDLVPYSFVFDWFYPVGSYLSAFTADAGLRPLGSSHTIFCTGQISNTLEPLQYDQRTRGIVKDRELPSLAEPVMVYKRLAGAGLPTPVLPSPRYPTSLSQAITSTALVAQRIFR</sequence>
<keyword evidence="1" id="KW-0945">Host-virus interaction</keyword>
<keyword evidence="1" id="KW-1161">Viral attachment to host cell</keyword>
<reference evidence="3" key="1">
    <citation type="journal article" date="2016" name="Nature">
        <title>Redefining the invertebrate RNA virosphere.</title>
        <authorList>
            <person name="Shi M."/>
            <person name="Lin X.D."/>
            <person name="Tian J.H."/>
            <person name="Chen L.J."/>
            <person name="Chen X."/>
            <person name="Li C.X."/>
            <person name="Qin X.C."/>
            <person name="Li J."/>
            <person name="Cao J.P."/>
            <person name="Eden J.S."/>
            <person name="Buchmann J."/>
            <person name="Wang W."/>
            <person name="Xu J."/>
            <person name="Holmes E.C."/>
            <person name="Zhang Y.Z."/>
        </authorList>
    </citation>
    <scope>NUCLEOTIDE SEQUENCE</scope>
    <source>
        <strain evidence="3">BHBJDX18762</strain>
    </source>
</reference>
<evidence type="ECO:0008006" key="4">
    <source>
        <dbReference type="Google" id="ProtNLM"/>
    </source>
</evidence>
<proteinExistence type="inferred from homology"/>
<accession>A0A1L3KI00</accession>
<comment type="similarity">
    <text evidence="2">Belongs to the Leviviricetes maturation protein family.</text>
</comment>
<protein>
    <recommendedName>
        <fullName evidence="4">Maturation protein</fullName>
    </recommendedName>
</protein>
<organism evidence="3">
    <name type="scientific">Beihai levi-like virus 19</name>
    <dbReference type="NCBI Taxonomy" id="1922404"/>
    <lineage>
        <taxon>Viruses</taxon>
        <taxon>Riboviria</taxon>
    </lineage>
</organism>
<evidence type="ECO:0000313" key="3">
    <source>
        <dbReference type="EMBL" id="APG76983.1"/>
    </source>
</evidence>
<dbReference type="Pfam" id="PF03863">
    <property type="entry name" value="Phage_mat-A"/>
    <property type="match status" value="1"/>
</dbReference>